<feature type="region of interest" description="Disordered" evidence="1">
    <location>
        <begin position="153"/>
        <end position="243"/>
    </location>
</feature>
<dbReference type="GO" id="GO:0003729">
    <property type="term" value="F:mRNA binding"/>
    <property type="evidence" value="ECO:0007669"/>
    <property type="project" value="InterPro"/>
</dbReference>
<feature type="region of interest" description="Disordered" evidence="1">
    <location>
        <begin position="386"/>
        <end position="418"/>
    </location>
</feature>
<dbReference type="PANTHER" id="PTHR16291:SF0">
    <property type="entry name" value="NUCLEAR CAP-BINDING PROTEIN SUBUNIT 3"/>
    <property type="match status" value="1"/>
</dbReference>
<feature type="compositionally biased region" description="Basic and acidic residues" evidence="1">
    <location>
        <begin position="224"/>
        <end position="243"/>
    </location>
</feature>
<dbReference type="OrthoDB" id="422106at2759"/>
<dbReference type="Pfam" id="PF10309">
    <property type="entry name" value="NCBP3"/>
    <property type="match status" value="1"/>
</dbReference>
<dbReference type="GO" id="GO:0005634">
    <property type="term" value="C:nucleus"/>
    <property type="evidence" value="ECO:0007669"/>
    <property type="project" value="TreeGrafter"/>
</dbReference>
<dbReference type="Proteomes" id="UP000799437">
    <property type="component" value="Unassembled WGS sequence"/>
</dbReference>
<feature type="region of interest" description="Disordered" evidence="1">
    <location>
        <begin position="289"/>
        <end position="312"/>
    </location>
</feature>
<proteinExistence type="predicted"/>
<dbReference type="RefSeq" id="XP_033601915.1">
    <property type="nucleotide sequence ID" value="XM_033749335.1"/>
</dbReference>
<dbReference type="InterPro" id="IPR019416">
    <property type="entry name" value="NCBP3"/>
</dbReference>
<protein>
    <submittedName>
        <fullName evidence="2">Uncharacterized protein</fullName>
    </submittedName>
</protein>
<keyword evidence="3" id="KW-1185">Reference proteome</keyword>
<reference evidence="2" key="1">
    <citation type="journal article" date="2020" name="Stud. Mycol.">
        <title>101 Dothideomycetes genomes: a test case for predicting lifestyles and emergence of pathogens.</title>
        <authorList>
            <person name="Haridas S."/>
            <person name="Albert R."/>
            <person name="Binder M."/>
            <person name="Bloem J."/>
            <person name="Labutti K."/>
            <person name="Salamov A."/>
            <person name="Andreopoulos B."/>
            <person name="Baker S."/>
            <person name="Barry K."/>
            <person name="Bills G."/>
            <person name="Bluhm B."/>
            <person name="Cannon C."/>
            <person name="Castanera R."/>
            <person name="Culley D."/>
            <person name="Daum C."/>
            <person name="Ezra D."/>
            <person name="Gonzalez J."/>
            <person name="Henrissat B."/>
            <person name="Kuo A."/>
            <person name="Liang C."/>
            <person name="Lipzen A."/>
            <person name="Lutzoni F."/>
            <person name="Magnuson J."/>
            <person name="Mondo S."/>
            <person name="Nolan M."/>
            <person name="Ohm R."/>
            <person name="Pangilinan J."/>
            <person name="Park H.-J."/>
            <person name="Ramirez L."/>
            <person name="Alfaro M."/>
            <person name="Sun H."/>
            <person name="Tritt A."/>
            <person name="Yoshinaga Y."/>
            <person name="Zwiers L.-H."/>
            <person name="Turgeon B."/>
            <person name="Goodwin S."/>
            <person name="Spatafora J."/>
            <person name="Crous P."/>
            <person name="Grigoriev I."/>
        </authorList>
    </citation>
    <scope>NUCLEOTIDE SEQUENCE</scope>
    <source>
        <strain evidence="2">CBS 121739</strain>
    </source>
</reference>
<dbReference type="AlphaFoldDB" id="A0A6A6WBP6"/>
<dbReference type="EMBL" id="ML996569">
    <property type="protein sequence ID" value="KAF2759464.1"/>
    <property type="molecule type" value="Genomic_DNA"/>
</dbReference>
<dbReference type="GO" id="GO:0000340">
    <property type="term" value="F:RNA 7-methylguanosine cap binding"/>
    <property type="evidence" value="ECO:0007669"/>
    <property type="project" value="InterPro"/>
</dbReference>
<accession>A0A6A6WBP6</accession>
<evidence type="ECO:0000313" key="3">
    <source>
        <dbReference type="Proteomes" id="UP000799437"/>
    </source>
</evidence>
<feature type="region of interest" description="Disordered" evidence="1">
    <location>
        <begin position="258"/>
        <end position="277"/>
    </location>
</feature>
<dbReference type="PANTHER" id="PTHR16291">
    <property type="entry name" value="NUCLEAR CAP-BINDING PROTEIN SUBUNIT 3"/>
    <property type="match status" value="1"/>
</dbReference>
<organism evidence="2 3">
    <name type="scientific">Pseudovirgaria hyperparasitica</name>
    <dbReference type="NCBI Taxonomy" id="470096"/>
    <lineage>
        <taxon>Eukaryota</taxon>
        <taxon>Fungi</taxon>
        <taxon>Dikarya</taxon>
        <taxon>Ascomycota</taxon>
        <taxon>Pezizomycotina</taxon>
        <taxon>Dothideomycetes</taxon>
        <taxon>Dothideomycetes incertae sedis</taxon>
        <taxon>Acrospermales</taxon>
        <taxon>Acrospermaceae</taxon>
        <taxon>Pseudovirgaria</taxon>
    </lineage>
</organism>
<gene>
    <name evidence="2" type="ORF">EJ05DRAFT_536772</name>
</gene>
<feature type="region of interest" description="Disordered" evidence="1">
    <location>
        <begin position="452"/>
        <end position="474"/>
    </location>
</feature>
<feature type="compositionally biased region" description="Basic and acidic residues" evidence="1">
    <location>
        <begin position="164"/>
        <end position="188"/>
    </location>
</feature>
<sequence>MATDMDIDMEIDLGPDPEIAAQEAEAEIMQHGSAGTTTMGNDDMMEAELVPEKVHIRGLDNLSTADIRRFSDEHFPTEYFVKVEWIDDTSANIIYAEPEVARDALVAFTSSGSAASLPSVQLRPAKLLSSHPDTKLHVRQAISTDIKARGARDASRYYLMNPDQDPRERKRQERENGDYKRNRFDDREHRRRQRGTRIDTDASMYDDDTGTTSVPDRRRRSRTRSFDSSDDRQRKRVRFDRGRGAGDLFASRIAGRGDGRLRNRSASPSRDGDGRLGFVEETLIRSRIRRRSLTPPAASRRHGQDTDLLAPLHGRPTVLTGTPQRADANGGIELFPERAVSSSKKAKELFPGKLVHGNHRRSDAFDANDETSENGEKVRDLFDRINSPASGRLKGSNAPVRAPDFSNGPSDQGLSIKGASQKDSVHGFYIKGAAGNSGGAVRELFPMKSGSQDLFAEKLKGRGGPRKRAEDMFS</sequence>
<evidence type="ECO:0000313" key="2">
    <source>
        <dbReference type="EMBL" id="KAF2759464.1"/>
    </source>
</evidence>
<evidence type="ECO:0000256" key="1">
    <source>
        <dbReference type="SAM" id="MobiDB-lite"/>
    </source>
</evidence>
<dbReference type="GeneID" id="54490389"/>
<name>A0A6A6WBP6_9PEZI</name>